<dbReference type="RefSeq" id="WP_167475150.1">
    <property type="nucleotide sequence ID" value="NZ_CP046172.1"/>
</dbReference>
<dbReference type="KEGG" id="nah:F5544_23035"/>
<accession>A0A6G9YGZ8</accession>
<dbReference type="GO" id="GO:0016853">
    <property type="term" value="F:isomerase activity"/>
    <property type="evidence" value="ECO:0007669"/>
    <property type="project" value="UniProtKB-KW"/>
</dbReference>
<evidence type="ECO:0000259" key="1">
    <source>
        <dbReference type="Pfam" id="PF11716"/>
    </source>
</evidence>
<dbReference type="EMBL" id="CP046172">
    <property type="protein sequence ID" value="QIS12468.1"/>
    <property type="molecule type" value="Genomic_DNA"/>
</dbReference>
<dbReference type="Gene3D" id="1.20.120.450">
    <property type="entry name" value="dinb family like domain"/>
    <property type="match status" value="1"/>
</dbReference>
<keyword evidence="2" id="KW-0413">Isomerase</keyword>
<dbReference type="AlphaFoldDB" id="A0A6G9YGZ8"/>
<dbReference type="InterPro" id="IPR034660">
    <property type="entry name" value="DinB/YfiT-like"/>
</dbReference>
<keyword evidence="3" id="KW-1185">Reference proteome</keyword>
<reference evidence="2 3" key="1">
    <citation type="journal article" date="2019" name="ACS Chem. Biol.">
        <title>Identification and Mobilization of a Cryptic Antibiotic Biosynthesis Gene Locus from a Human-Pathogenic Nocardia Isolate.</title>
        <authorList>
            <person name="Herisse M."/>
            <person name="Ishida K."/>
            <person name="Porter J.L."/>
            <person name="Howden B."/>
            <person name="Hertweck C."/>
            <person name="Stinear T.P."/>
            <person name="Pidot S.J."/>
        </authorList>
    </citation>
    <scope>NUCLEOTIDE SEQUENCE [LARGE SCALE GENOMIC DNA]</scope>
    <source>
        <strain evidence="2 3">AUSMDU00012717</strain>
    </source>
</reference>
<dbReference type="InterPro" id="IPR017517">
    <property type="entry name" value="Maleyloyr_isom"/>
</dbReference>
<evidence type="ECO:0000313" key="2">
    <source>
        <dbReference type="EMBL" id="QIS12468.1"/>
    </source>
</evidence>
<dbReference type="NCBIfam" id="TIGR03083">
    <property type="entry name" value="maleylpyruvate isomerase family mycothiol-dependent enzyme"/>
    <property type="match status" value="1"/>
</dbReference>
<name>A0A6G9YGZ8_9NOCA</name>
<feature type="domain" description="Mycothiol-dependent maleylpyruvate isomerase metal-binding" evidence="1">
    <location>
        <begin position="17"/>
        <end position="157"/>
    </location>
</feature>
<protein>
    <submittedName>
        <fullName evidence="2">Maleylpyruvate isomerase family mycothiol-dependent enzyme</fullName>
    </submittedName>
</protein>
<keyword evidence="2" id="KW-0670">Pyruvate</keyword>
<evidence type="ECO:0000313" key="3">
    <source>
        <dbReference type="Proteomes" id="UP000503540"/>
    </source>
</evidence>
<dbReference type="Proteomes" id="UP000503540">
    <property type="component" value="Chromosome"/>
</dbReference>
<organism evidence="2 3">
    <name type="scientific">Nocardia arthritidis</name>
    <dbReference type="NCBI Taxonomy" id="228602"/>
    <lineage>
        <taxon>Bacteria</taxon>
        <taxon>Bacillati</taxon>
        <taxon>Actinomycetota</taxon>
        <taxon>Actinomycetes</taxon>
        <taxon>Mycobacteriales</taxon>
        <taxon>Nocardiaceae</taxon>
        <taxon>Nocardia</taxon>
    </lineage>
</organism>
<sequence>MVEAITAGQWGAAREALRDSGDRFAELVRSVAPDAMATKDWTVADVLAHVTAIALWDTALVRTGEFPYPWNVLEDRIRITNVDTVAVLNDHTMERFPERDVGLLADRLLGHIDDVVRATVDVDPDLPIRWLGGSNVPVAGLFAHLTNELQIHGRDIARATGCRWVMPQEYSGQFMDLFVVGLARHGVGRLLDKSGPPNDRCVAVEFRSRYTAPVTLVLDRSRVSVGVRNGPADVRVRFEPVALNLMMFGRISRPRAAITGKVIVGGPRPWLLPTFLRTVRFPS</sequence>
<dbReference type="InterPro" id="IPR024344">
    <property type="entry name" value="MDMPI_metal-binding"/>
</dbReference>
<gene>
    <name evidence="2" type="ORF">F5544_23035</name>
</gene>
<dbReference type="SUPFAM" id="SSF109854">
    <property type="entry name" value="DinB/YfiT-like putative metalloenzymes"/>
    <property type="match status" value="1"/>
</dbReference>
<dbReference type="Pfam" id="PF11716">
    <property type="entry name" value="MDMPI_N"/>
    <property type="match status" value="1"/>
</dbReference>
<dbReference type="GO" id="GO:0046872">
    <property type="term" value="F:metal ion binding"/>
    <property type="evidence" value="ECO:0007669"/>
    <property type="project" value="InterPro"/>
</dbReference>
<proteinExistence type="predicted"/>